<evidence type="ECO:0000313" key="4">
    <source>
        <dbReference type="Proteomes" id="UP000295361"/>
    </source>
</evidence>
<dbReference type="Gene3D" id="3.40.50.720">
    <property type="entry name" value="NAD(P)-binding Rossmann-like Domain"/>
    <property type="match status" value="1"/>
</dbReference>
<dbReference type="SMART" id="SM00822">
    <property type="entry name" value="PKS_KR"/>
    <property type="match status" value="1"/>
</dbReference>
<sequence length="249" mass="25366">MLLKDKVAVITGGAGLNGLGFATARLMASHGARVVVLDLARAEPAAAAAQIGGEHLGLVADVTDKASCDAAAAAVLKAFGRIDVLVNNAGITQPAKTCDITGADYDRILDVSLRGTLYMSQAVLPTMQLQQSGSIVCISSVSAQRGGGILGGPHYSAAKAGVLGLARAMAREFGPEGIRVNCITPGLIGTDIIKGKLTEEKKAEIAETIPLARLGRADDIGGACVFLASDLSLYCTGITLDVNGGMLIH</sequence>
<dbReference type="NCBIfam" id="NF005559">
    <property type="entry name" value="PRK07231.1"/>
    <property type="match status" value="1"/>
</dbReference>
<dbReference type="GO" id="GO:0030497">
    <property type="term" value="P:fatty acid elongation"/>
    <property type="evidence" value="ECO:0007669"/>
    <property type="project" value="TreeGrafter"/>
</dbReference>
<dbReference type="InterPro" id="IPR020904">
    <property type="entry name" value="Sc_DH/Rdtase_CS"/>
</dbReference>
<dbReference type="PRINTS" id="PR00081">
    <property type="entry name" value="GDHRDH"/>
</dbReference>
<dbReference type="SUPFAM" id="SSF51735">
    <property type="entry name" value="NAD(P)-binding Rossmann-fold domains"/>
    <property type="match status" value="1"/>
</dbReference>
<comment type="similarity">
    <text evidence="1">Belongs to the short-chain dehydrogenases/reductases (SDR) family.</text>
</comment>
<dbReference type="OrthoDB" id="9806974at2"/>
<dbReference type="RefSeq" id="WP_133699135.1">
    <property type="nucleotide sequence ID" value="NZ_SNXS01000001.1"/>
</dbReference>
<dbReference type="Proteomes" id="UP000295361">
    <property type="component" value="Unassembled WGS sequence"/>
</dbReference>
<proteinExistence type="inferred from homology"/>
<accession>A0A4R6QU96</accession>
<dbReference type="Pfam" id="PF13561">
    <property type="entry name" value="adh_short_C2"/>
    <property type="match status" value="1"/>
</dbReference>
<dbReference type="PROSITE" id="PS00061">
    <property type="entry name" value="ADH_SHORT"/>
    <property type="match status" value="1"/>
</dbReference>
<feature type="domain" description="Ketoreductase" evidence="2">
    <location>
        <begin position="6"/>
        <end position="186"/>
    </location>
</feature>
<comment type="caution">
    <text evidence="3">The sequence shown here is derived from an EMBL/GenBank/DDBJ whole genome shotgun (WGS) entry which is preliminary data.</text>
</comment>
<dbReference type="EMBL" id="SNXS01000001">
    <property type="protein sequence ID" value="TDP74519.1"/>
    <property type="molecule type" value="Genomic_DNA"/>
</dbReference>
<dbReference type="PANTHER" id="PTHR42760:SF135">
    <property type="entry name" value="BLL7886 PROTEIN"/>
    <property type="match status" value="1"/>
</dbReference>
<dbReference type="InterPro" id="IPR036291">
    <property type="entry name" value="NAD(P)-bd_dom_sf"/>
</dbReference>
<evidence type="ECO:0000259" key="2">
    <source>
        <dbReference type="SMART" id="SM00822"/>
    </source>
</evidence>
<name>A0A4R6QU96_9BURK</name>
<dbReference type="GO" id="GO:0016616">
    <property type="term" value="F:oxidoreductase activity, acting on the CH-OH group of donors, NAD or NADP as acceptor"/>
    <property type="evidence" value="ECO:0007669"/>
    <property type="project" value="TreeGrafter"/>
</dbReference>
<dbReference type="PANTHER" id="PTHR42760">
    <property type="entry name" value="SHORT-CHAIN DEHYDROGENASES/REDUCTASES FAMILY MEMBER"/>
    <property type="match status" value="1"/>
</dbReference>
<protein>
    <submittedName>
        <fullName evidence="3">NAD(P)-dependent dehydrogenase (Short-subunit alcohol dehydrogenase family)</fullName>
    </submittedName>
</protein>
<keyword evidence="4" id="KW-1185">Reference proteome</keyword>
<dbReference type="InParanoid" id="A0A4R6QU96"/>
<evidence type="ECO:0000313" key="3">
    <source>
        <dbReference type="EMBL" id="TDP74519.1"/>
    </source>
</evidence>
<dbReference type="FunFam" id="3.40.50.720:FF:000084">
    <property type="entry name" value="Short-chain dehydrogenase reductase"/>
    <property type="match status" value="1"/>
</dbReference>
<gene>
    <name evidence="3" type="ORF">DES47_101580</name>
</gene>
<evidence type="ECO:0000256" key="1">
    <source>
        <dbReference type="ARBA" id="ARBA00006484"/>
    </source>
</evidence>
<dbReference type="InterPro" id="IPR057326">
    <property type="entry name" value="KR_dom"/>
</dbReference>
<reference evidence="3 4" key="1">
    <citation type="submission" date="2019-03" db="EMBL/GenBank/DDBJ databases">
        <title>Genomic Encyclopedia of Type Strains, Phase IV (KMG-IV): sequencing the most valuable type-strain genomes for metagenomic binning, comparative biology and taxonomic classification.</title>
        <authorList>
            <person name="Goeker M."/>
        </authorList>
    </citation>
    <scope>NUCLEOTIDE SEQUENCE [LARGE SCALE GENOMIC DNA]</scope>
    <source>
        <strain evidence="3 4">DSM 16998</strain>
    </source>
</reference>
<dbReference type="PRINTS" id="PR00080">
    <property type="entry name" value="SDRFAMILY"/>
</dbReference>
<dbReference type="AlphaFoldDB" id="A0A4R6QU96"/>
<organism evidence="3 4">
    <name type="scientific">Roseateles toxinivorans</name>
    <dbReference type="NCBI Taxonomy" id="270368"/>
    <lineage>
        <taxon>Bacteria</taxon>
        <taxon>Pseudomonadati</taxon>
        <taxon>Pseudomonadota</taxon>
        <taxon>Betaproteobacteria</taxon>
        <taxon>Burkholderiales</taxon>
        <taxon>Sphaerotilaceae</taxon>
        <taxon>Roseateles</taxon>
    </lineage>
</organism>
<dbReference type="InterPro" id="IPR002347">
    <property type="entry name" value="SDR_fam"/>
</dbReference>